<dbReference type="AlphaFoldDB" id="A0A147F9B6"/>
<proteinExistence type="predicted"/>
<keyword evidence="1" id="KW-0472">Membrane</keyword>
<dbReference type="PATRIC" id="fig|2033.7.peg.1810"/>
<accession>A0A147F9B6</accession>
<protein>
    <submittedName>
        <fullName evidence="2">Uncharacterized protein</fullName>
    </submittedName>
</protein>
<feature type="transmembrane region" description="Helical" evidence="1">
    <location>
        <begin position="44"/>
        <end position="64"/>
    </location>
</feature>
<comment type="caution">
    <text evidence="2">The sequence shown here is derived from an EMBL/GenBank/DDBJ whole genome shotgun (WGS) entry which is preliminary data.</text>
</comment>
<keyword evidence="1" id="KW-0812">Transmembrane</keyword>
<evidence type="ECO:0000313" key="3">
    <source>
        <dbReference type="Proteomes" id="UP000072189"/>
    </source>
</evidence>
<reference evidence="2 3" key="1">
    <citation type="journal article" date="2016" name="Front. Microbiol.">
        <title>Genomic Resource of Rice Seed Associated Bacteria.</title>
        <authorList>
            <person name="Midha S."/>
            <person name="Bansal K."/>
            <person name="Sharma S."/>
            <person name="Kumar N."/>
            <person name="Patil P.P."/>
            <person name="Chaudhry V."/>
            <person name="Patil P.B."/>
        </authorList>
    </citation>
    <scope>NUCLEOTIDE SEQUENCE [LARGE SCALE GENOMIC DNA]</scope>
    <source>
        <strain evidence="2 3">RSA3</strain>
    </source>
</reference>
<dbReference type="RefSeq" id="WP_058613673.1">
    <property type="nucleotide sequence ID" value="NZ_LDRV01000033.1"/>
</dbReference>
<dbReference type="EMBL" id="LDRV01000033">
    <property type="protein sequence ID" value="KTS13188.1"/>
    <property type="molecule type" value="Genomic_DNA"/>
</dbReference>
<dbReference type="Proteomes" id="UP000072189">
    <property type="component" value="Unassembled WGS sequence"/>
</dbReference>
<feature type="transmembrane region" description="Helical" evidence="1">
    <location>
        <begin position="71"/>
        <end position="91"/>
    </location>
</feature>
<keyword evidence="1" id="KW-1133">Transmembrane helix</keyword>
<evidence type="ECO:0000256" key="1">
    <source>
        <dbReference type="SAM" id="Phobius"/>
    </source>
</evidence>
<gene>
    <name evidence="2" type="ORF">RSA3_06050</name>
</gene>
<evidence type="ECO:0000313" key="2">
    <source>
        <dbReference type="EMBL" id="KTS13188.1"/>
    </source>
</evidence>
<name>A0A147F9B6_MICTE</name>
<feature type="transmembrane region" description="Helical" evidence="1">
    <location>
        <begin position="7"/>
        <end position="32"/>
    </location>
</feature>
<organism evidence="2 3">
    <name type="scientific">Microbacterium testaceum</name>
    <name type="common">Aureobacterium testaceum</name>
    <name type="synonym">Brevibacterium testaceum</name>
    <dbReference type="NCBI Taxonomy" id="2033"/>
    <lineage>
        <taxon>Bacteria</taxon>
        <taxon>Bacillati</taxon>
        <taxon>Actinomycetota</taxon>
        <taxon>Actinomycetes</taxon>
        <taxon>Micrococcales</taxon>
        <taxon>Microbacteriaceae</taxon>
        <taxon>Microbacterium</taxon>
    </lineage>
</organism>
<sequence>MKSAPRVLGTLSLLAALASIGIQLIVVVRLWAVFVETIPLTSTLALSTAGAVLGLVLAIVSVILRRGSVGLLTPIAGLANLGLLAAYAYLFSVI</sequence>